<dbReference type="EMBL" id="CP005587">
    <property type="protein sequence ID" value="AGK59915.1"/>
    <property type="molecule type" value="Genomic_DNA"/>
</dbReference>
<evidence type="ECO:0000313" key="1">
    <source>
        <dbReference type="EMBL" id="AGK59915.1"/>
    </source>
</evidence>
<dbReference type="HOGENOM" id="CLU_775625_0_0_5"/>
<dbReference type="Proteomes" id="UP000005952">
    <property type="component" value="Chromosome"/>
</dbReference>
<evidence type="ECO:0000313" key="2">
    <source>
        <dbReference type="Proteomes" id="UP000005952"/>
    </source>
</evidence>
<protein>
    <submittedName>
        <fullName evidence="1">Uncharacterized protein</fullName>
    </submittedName>
</protein>
<reference evidence="1 2" key="1">
    <citation type="journal article" date="2013" name="Genome Announc.">
        <title>Genome sequences for three denitrifying bacterial strains isolated from a uranium- and nitrate-contaminated subsurface environment.</title>
        <authorList>
            <person name="Venkatramanan R."/>
            <person name="Prakash O."/>
            <person name="Woyke T."/>
            <person name="Chain P."/>
            <person name="Goodwin L.A."/>
            <person name="Watson D."/>
            <person name="Brooks S."/>
            <person name="Kostka J.E."/>
            <person name="Green S.J."/>
        </authorList>
    </citation>
    <scope>NUCLEOTIDE SEQUENCE [LARGE SCALE GENOMIC DNA]</scope>
    <source>
        <strain evidence="1 2">1NES1</strain>
    </source>
</reference>
<keyword evidence="2" id="KW-1185">Reference proteome</keyword>
<dbReference type="RefSeq" id="WP_015599929.1">
    <property type="nucleotide sequence ID" value="NC_021172.1"/>
</dbReference>
<name>N0BIF2_9HYPH</name>
<accession>N0BIF2</accession>
<proteinExistence type="predicted"/>
<dbReference type="AlphaFoldDB" id="N0BIF2"/>
<gene>
    <name evidence="1" type="ORF">HYPDE_41233</name>
</gene>
<dbReference type="KEGG" id="hdt:HYPDE_41233"/>
<organism evidence="1 2">
    <name type="scientific">Hyphomicrobium denitrificans 1NES1</name>
    <dbReference type="NCBI Taxonomy" id="670307"/>
    <lineage>
        <taxon>Bacteria</taxon>
        <taxon>Pseudomonadati</taxon>
        <taxon>Pseudomonadota</taxon>
        <taxon>Alphaproteobacteria</taxon>
        <taxon>Hyphomicrobiales</taxon>
        <taxon>Hyphomicrobiaceae</taxon>
        <taxon>Hyphomicrobium</taxon>
    </lineage>
</organism>
<sequence length="357" mass="40749">MDGEAREELLRFAQHPFRAKADARIWPAFLYREYRAAKERLKVAKRRSRIGLATKEVVDKNERDVATTISNANAYWVEARTLLPVDKLKRSPPGVRGRHKTLIADPSYQNGAVGKIGGGSAGQKIDRSRGIAGILVRTRQLSELDLTSPQLAEQVAEFIRADRVTLKNFGFGAAVGDGRAHTNLPKSFYDDSFRITEWPDANAHVLAWKRQQQRVRHVPDRSTARITYPKLHPDQPVWAKQGSTPGKTVSKAYWEERHAARVAEDLARAERHHDDFVRFLARRDLLRALKSRGYKIRKVPKRRVYKPAVSGKWFPKIADRLCSSVTPSLAPRMSTHTQGEEERIGFLLYHNPNRRRL</sequence>